<dbReference type="SMART" id="SM00042">
    <property type="entry name" value="CUB"/>
    <property type="match status" value="5"/>
</dbReference>
<dbReference type="InterPro" id="IPR008979">
    <property type="entry name" value="Galactose-bd-like_sf"/>
</dbReference>
<dbReference type="PANTHER" id="PTHR39385:SF2">
    <property type="entry name" value="SLIT-LIKE 3 PROTEIN"/>
    <property type="match status" value="1"/>
</dbReference>
<dbReference type="Pfam" id="PF00431">
    <property type="entry name" value="CUB"/>
    <property type="match status" value="1"/>
</dbReference>
<feature type="signal peptide" evidence="7">
    <location>
        <begin position="1"/>
        <end position="17"/>
    </location>
</feature>
<dbReference type="SUPFAM" id="SSF49265">
    <property type="entry name" value="Fibronectin type III"/>
    <property type="match status" value="4"/>
</dbReference>
<organism evidence="9 10">
    <name type="scientific">Flavobacterium noncentrifugens</name>
    <dbReference type="NCBI Taxonomy" id="1128970"/>
    <lineage>
        <taxon>Bacteria</taxon>
        <taxon>Pseudomonadati</taxon>
        <taxon>Bacteroidota</taxon>
        <taxon>Flavobacteriia</taxon>
        <taxon>Flavobacteriales</taxon>
        <taxon>Flavobacteriaceae</taxon>
        <taxon>Flavobacterium</taxon>
    </lineage>
</organism>
<comment type="similarity">
    <text evidence="6">Belongs to the peptidase S8 family.</text>
</comment>
<dbReference type="SUPFAM" id="SSF49854">
    <property type="entry name" value="Spermadhesin, CUB domain"/>
    <property type="match status" value="6"/>
</dbReference>
<dbReference type="InterPro" id="IPR023828">
    <property type="entry name" value="Peptidase_S8_Ser-AS"/>
</dbReference>
<keyword evidence="1 6" id="KW-0645">Protease</keyword>
<dbReference type="Gene3D" id="3.40.50.200">
    <property type="entry name" value="Peptidase S8/S53 domain"/>
    <property type="match status" value="1"/>
</dbReference>
<dbReference type="InterPro" id="IPR036116">
    <property type="entry name" value="FN3_sf"/>
</dbReference>
<dbReference type="GO" id="GO:0006508">
    <property type="term" value="P:proteolysis"/>
    <property type="evidence" value="ECO:0007669"/>
    <property type="project" value="UniProtKB-KW"/>
</dbReference>
<evidence type="ECO:0000256" key="6">
    <source>
        <dbReference type="PROSITE-ProRule" id="PRU01240"/>
    </source>
</evidence>
<dbReference type="InterPro" id="IPR000209">
    <property type="entry name" value="Peptidase_S8/S53_dom"/>
</dbReference>
<feature type="active site" description="Charge relay system" evidence="6">
    <location>
        <position position="333"/>
    </location>
</feature>
<dbReference type="STRING" id="1128970.SAMN04487935_3416"/>
<gene>
    <name evidence="9" type="ORF">SAMN04487935_3416</name>
</gene>
<feature type="domain" description="Fibronectin type-III" evidence="8">
    <location>
        <begin position="933"/>
        <end position="1020"/>
    </location>
</feature>
<dbReference type="PANTHER" id="PTHR39385">
    <property type="entry name" value="PROTEIN CBG20422"/>
    <property type="match status" value="1"/>
</dbReference>
<feature type="chain" id="PRO_5011638244" evidence="7">
    <location>
        <begin position="18"/>
        <end position="2028"/>
    </location>
</feature>
<keyword evidence="5" id="KW-1015">Disulfide bond</keyword>
<dbReference type="InterPro" id="IPR026444">
    <property type="entry name" value="Secre_tail"/>
</dbReference>
<dbReference type="Pfam" id="PF00041">
    <property type="entry name" value="fn3"/>
    <property type="match status" value="1"/>
</dbReference>
<feature type="domain" description="Fibronectin type-III" evidence="8">
    <location>
        <begin position="1342"/>
        <end position="1429"/>
    </location>
</feature>
<evidence type="ECO:0000256" key="5">
    <source>
        <dbReference type="ARBA" id="ARBA00023157"/>
    </source>
</evidence>
<keyword evidence="4 6" id="KW-0720">Serine protease</keyword>
<dbReference type="NCBIfam" id="TIGR04183">
    <property type="entry name" value="Por_Secre_tail"/>
    <property type="match status" value="1"/>
</dbReference>
<name>A0A1G9BZX8_9FLAO</name>
<dbReference type="RefSeq" id="WP_091398313.1">
    <property type="nucleotide sequence ID" value="NZ_BKAI01000012.1"/>
</dbReference>
<dbReference type="InterPro" id="IPR000859">
    <property type="entry name" value="CUB_dom"/>
</dbReference>
<dbReference type="EMBL" id="FNEZ01000006">
    <property type="protein sequence ID" value="SDK44968.1"/>
    <property type="molecule type" value="Genomic_DNA"/>
</dbReference>
<dbReference type="SMART" id="SM00060">
    <property type="entry name" value="FN3"/>
    <property type="match status" value="6"/>
</dbReference>
<dbReference type="PROSITE" id="PS50853">
    <property type="entry name" value="FN3"/>
    <property type="match status" value="5"/>
</dbReference>
<evidence type="ECO:0000259" key="8">
    <source>
        <dbReference type="PROSITE" id="PS50853"/>
    </source>
</evidence>
<dbReference type="InterPro" id="IPR036852">
    <property type="entry name" value="Peptidase_S8/S53_dom_sf"/>
</dbReference>
<dbReference type="GO" id="GO:0004252">
    <property type="term" value="F:serine-type endopeptidase activity"/>
    <property type="evidence" value="ECO:0007669"/>
    <property type="project" value="UniProtKB-UniRule"/>
</dbReference>
<keyword evidence="10" id="KW-1185">Reference proteome</keyword>
<dbReference type="Gene3D" id="2.60.120.290">
    <property type="entry name" value="Spermadhesin, CUB domain"/>
    <property type="match status" value="6"/>
</dbReference>
<reference evidence="9 10" key="1">
    <citation type="submission" date="2016-10" db="EMBL/GenBank/DDBJ databases">
        <authorList>
            <person name="de Groot N.N."/>
        </authorList>
    </citation>
    <scope>NUCLEOTIDE SEQUENCE [LARGE SCALE GENOMIC DNA]</scope>
    <source>
        <strain evidence="9 10">CGMCC 1.10076</strain>
    </source>
</reference>
<evidence type="ECO:0000256" key="4">
    <source>
        <dbReference type="ARBA" id="ARBA00022825"/>
    </source>
</evidence>
<protein>
    <submittedName>
        <fullName evidence="9">Por secretion system C-terminal sorting domain-containing protein</fullName>
    </submittedName>
</protein>
<keyword evidence="2 7" id="KW-0732">Signal</keyword>
<dbReference type="SUPFAM" id="SSF49785">
    <property type="entry name" value="Galactose-binding domain-like"/>
    <property type="match status" value="1"/>
</dbReference>
<dbReference type="CDD" id="cd00063">
    <property type="entry name" value="FN3"/>
    <property type="match status" value="5"/>
</dbReference>
<dbReference type="Proteomes" id="UP000199580">
    <property type="component" value="Unassembled WGS sequence"/>
</dbReference>
<dbReference type="Pfam" id="PF18962">
    <property type="entry name" value="Por_Secre_tail"/>
    <property type="match status" value="1"/>
</dbReference>
<evidence type="ECO:0000313" key="9">
    <source>
        <dbReference type="EMBL" id="SDK44968.1"/>
    </source>
</evidence>
<feature type="active site" description="Charge relay system" evidence="6">
    <location>
        <position position="124"/>
    </location>
</feature>
<evidence type="ECO:0000256" key="7">
    <source>
        <dbReference type="SAM" id="SignalP"/>
    </source>
</evidence>
<dbReference type="PROSITE" id="PS00138">
    <property type="entry name" value="SUBTILASE_SER"/>
    <property type="match status" value="1"/>
</dbReference>
<dbReference type="InterPro" id="IPR035914">
    <property type="entry name" value="Sperma_CUB_dom_sf"/>
</dbReference>
<dbReference type="Gene3D" id="2.60.40.10">
    <property type="entry name" value="Immunoglobulins"/>
    <property type="match status" value="6"/>
</dbReference>
<evidence type="ECO:0000256" key="1">
    <source>
        <dbReference type="ARBA" id="ARBA00022670"/>
    </source>
</evidence>
<dbReference type="CDD" id="cd04842">
    <property type="entry name" value="Peptidases_S8_Kp43_protease"/>
    <property type="match status" value="1"/>
</dbReference>
<evidence type="ECO:0000256" key="3">
    <source>
        <dbReference type="ARBA" id="ARBA00022801"/>
    </source>
</evidence>
<dbReference type="InterPro" id="IPR013783">
    <property type="entry name" value="Ig-like_fold"/>
</dbReference>
<evidence type="ECO:0000256" key="2">
    <source>
        <dbReference type="ARBA" id="ARBA00022729"/>
    </source>
</evidence>
<dbReference type="InterPro" id="IPR034058">
    <property type="entry name" value="TagA/B/C/D_pept_dom"/>
</dbReference>
<dbReference type="PRINTS" id="PR00723">
    <property type="entry name" value="SUBTILISIN"/>
</dbReference>
<dbReference type="Pfam" id="PF00082">
    <property type="entry name" value="Peptidase_S8"/>
    <property type="match status" value="1"/>
</dbReference>
<accession>A0A1G9BZX8</accession>
<keyword evidence="3 6" id="KW-0378">Hydrolase</keyword>
<sequence>MKKIYFLLILLPFFMSAQNEKQKVVIAAKSDVKALQSISKKQEAFFKENRKLANDLAKQYNWPKEIKTKDDFSVLVGVSDRLKPIYYTTFNRGAGVTSRANKLYTDGGLGLNIQGENMTSAVWDAGAALHSHQLFSGRVQIMDNTAETHYHSTHVAGTIMGSDQFQNGAARGMAFKSNMQSYDWSNDLAEIAVAAANGLLLSNHSYGINPYFMEAYQWGKYNESAQTIDDIMFFAPYYQFVCAAGNSRNDFNTGKNGYDLISGHGVSKNGITVAAVNEVQDYTGPETVVMSEFSSWGPTDDGRIKPDISAKGVNTFSAVDDSNTGYGVLSGTSMASPSVSGTLLLLQQYYNQRNNSFMRAATLRGLMIHTADEAGTNPGPDYAFGYGLINAEKAADVITKNGNQAYIQENNLQQGETFSLAVKAIGNEPLVATLSWTDPKGNIPAQTIDLNTPSLVNDLDIRITRGTDTFLPWKLDPALPSAAATKSDNTVDNVEKQEIQNPSGNYVVTVSHKGVLLNNAQRYSLIISGNTVTDFWFTTNESTKSICRGSNTATIPFQLNTKSEFSGTVALSALNLPNGVTAAFSPQLLLASGPFVLTLNGLDQLALGNYPFSIKGQSASDEFEMNLVLKVLSSDFSTITPLLPTNNAVGISNPVNFSWTADAIAESYEIQIAASADFDPIIETATVFSNMYAALTLKNNNRYFWRVKGKNGCASGNYSTPVSFITSCLALTDFTVLRTNSTTATISWTEQAAASSWQLRVVPQGNLPSGPAITVATNPFTVTGLNSNTCYDAYVLLSCIDSAPVWTGPYTFCTQPDYCNGAHFYDTGGATNNYPDNEQKITTIYPENLGDRIKARFLNMNLLDYQDNLEIYNGPNTNSQIIYASYWGNPPGTVVSNHESGALTFKFTSNGNENSTGWDAEIICEPLPPCPYSPVQPFVTSVNATTATIAWYDYVNPVSWEVEIVLKDQVPTGTGTITNTKPYPVAGLIKNTCYDFYIRSVCANGPSSWTGPFSFCTTPDFCGGDHFYDTGGLTGNYQPNEYYQKQIFPDAPGQRIRATFNSLDLGQECCDALDIYNGPSFNGNLLYRGTTGNMPPSVASTYYDGSLTFVFYSGYNSTAAGWDATIVCEPMPPCANPPTNIFADQIKSTSAILSWAENSNAVSWDVEIVLRNAVPTGIGNRVTNNYFHNVTGLQKDTCYDIYVRSNCSDGSSTWTGPYQFCTIPDYCAGDHFYDNGGPDGNYIPTNYSVTTIYPDHDGERIKAIFNTFSIEECCSGFSVYNGTNTFSQLLYSYSDQTPTPQTLVSTYPTGALTFAFYSYGSTPRSGWDATIVCEPMPPCPNRPTDIDVYNISKTTATVDWFENSGSNSWMVEVVPTGTAPTGTGITTNIKPYYATGLTKNTCYDVYVKSVCTNGPSDWTGPYKFCTLPDYCGGDHFYDSGGPTANYLPNEYKMTTISPDNPNDRIRAVFNSFNIANCCASMVIYNGSNTSSPVLYNSYGNSAAPTTFASTHASGALTFVFYSYSDTTLSGWDATIICEPMPPCVNPPTNVMLTNATTSTVTVSWSENSAATQWEILKLPNGASPTGPGTVCNTNSFTFTDLALNSCQNIFVRSMCTDGPSLWVGPYNFCTQPDYCNGVHFYDTGGVSGNYQNGENYVKSIFPETSGGKVKAIFNSLVLENCCDQLAVFNGPNDQGEVLFSYTQPKVFTSTHPTGALTFRFSSDGSSTSSGWDASILCEAPAACLNYPISLIGSAVSTTTAVASWSYVPGITSWQIAIVPEGEVPHEQFYTTTVNSFAFNGLLPGTCYYVYVRSVCNAGTSGWAGPLKICTTPDYCSGNHFYDTGGPFGTYQDAENYTTTIYPDQPDKKVNAVFNSFQLESCCDYLSIYDGPDHTFPRLSQSFGSNSPGSVTSTHASGALTFAFYSDGSQTYSGWDATINCATLANEEISGVFDNFDYAPNPVINALHIKAAKSIKEYHIYSIEGKLLKRETANSLDFEIDLSSFNTGSYLIRFTDENQNAKTIKVLKK</sequence>
<dbReference type="PROSITE" id="PS51892">
    <property type="entry name" value="SUBTILASE"/>
    <property type="match status" value="1"/>
</dbReference>
<proteinExistence type="inferred from homology"/>
<feature type="active site" description="Charge relay system" evidence="6">
    <location>
        <position position="151"/>
    </location>
</feature>
<dbReference type="InterPro" id="IPR003961">
    <property type="entry name" value="FN3_dom"/>
</dbReference>
<dbReference type="OrthoDB" id="9792152at2"/>
<feature type="domain" description="Fibronectin type-III" evidence="8">
    <location>
        <begin position="1746"/>
        <end position="1834"/>
    </location>
</feature>
<dbReference type="Gene3D" id="2.60.120.380">
    <property type="match status" value="1"/>
</dbReference>
<dbReference type="CDD" id="cd00041">
    <property type="entry name" value="CUB"/>
    <property type="match status" value="2"/>
</dbReference>
<feature type="domain" description="Fibronectin type-III" evidence="8">
    <location>
        <begin position="1137"/>
        <end position="1225"/>
    </location>
</feature>
<feature type="domain" description="Fibronectin type-III" evidence="8">
    <location>
        <begin position="1546"/>
        <end position="1633"/>
    </location>
</feature>
<dbReference type="InterPro" id="IPR015500">
    <property type="entry name" value="Peptidase_S8_subtilisin-rel"/>
</dbReference>
<evidence type="ECO:0000313" key="10">
    <source>
        <dbReference type="Proteomes" id="UP000199580"/>
    </source>
</evidence>
<dbReference type="SUPFAM" id="SSF52743">
    <property type="entry name" value="Subtilisin-like"/>
    <property type="match status" value="1"/>
</dbReference>